<reference evidence="1" key="1">
    <citation type="submission" date="2020-03" db="EMBL/GenBank/DDBJ databases">
        <title>A mixture of massive structural variations and highly conserved coding sequences in Ustilaginoidea virens genome.</title>
        <authorList>
            <person name="Zhang K."/>
            <person name="Zhao Z."/>
            <person name="Zhang Z."/>
            <person name="Li Y."/>
            <person name="Hsiang T."/>
            <person name="Sun W."/>
        </authorList>
    </citation>
    <scope>NUCLEOTIDE SEQUENCE</scope>
    <source>
        <strain evidence="1">UV-8b</strain>
    </source>
</reference>
<keyword evidence="2" id="KW-1185">Reference proteome</keyword>
<sequence length="237" mass="25801">MTRGGHRSNLDDIAEKYRKDSAEILLAKHFLSHRKTLPLHIIAMATPDQVLSGLNFGGSLALPSNNLLTKSLPDKCDPNDPDPLLTATIAKMKASYPDKVTQTKKRKRLQPSIETPIKQPNIDSTNLALPVPDTVLLVPPEFVTTLVNHTNAILQYAAMIPDYIAALNAHTNALKANANISTRANANTPTQATANTSIRANANTSSTPTIVLRRNKKTKNVVLSTPSTDDFWHSNAE</sequence>
<protein>
    <submittedName>
        <fullName evidence="1">Uncharacterized protein</fullName>
    </submittedName>
</protein>
<dbReference type="Proteomes" id="UP000027002">
    <property type="component" value="Chromosome 4"/>
</dbReference>
<dbReference type="GeneID" id="66065914"/>
<organism evidence="1 2">
    <name type="scientific">Ustilaginoidea virens</name>
    <name type="common">Rice false smut fungus</name>
    <name type="synonym">Villosiclava virens</name>
    <dbReference type="NCBI Taxonomy" id="1159556"/>
    <lineage>
        <taxon>Eukaryota</taxon>
        <taxon>Fungi</taxon>
        <taxon>Dikarya</taxon>
        <taxon>Ascomycota</taxon>
        <taxon>Pezizomycotina</taxon>
        <taxon>Sordariomycetes</taxon>
        <taxon>Hypocreomycetidae</taxon>
        <taxon>Hypocreales</taxon>
        <taxon>Clavicipitaceae</taxon>
        <taxon>Ustilaginoidea</taxon>
    </lineage>
</organism>
<accession>A0A8E5HT48</accession>
<dbReference type="KEGG" id="uvi:66065914"/>
<dbReference type="AlphaFoldDB" id="A0A8E5HT48"/>
<evidence type="ECO:0000313" key="1">
    <source>
        <dbReference type="EMBL" id="QUC20895.1"/>
    </source>
</evidence>
<gene>
    <name evidence="1" type="ORF">UV8b_05136</name>
</gene>
<proteinExistence type="predicted"/>
<evidence type="ECO:0000313" key="2">
    <source>
        <dbReference type="Proteomes" id="UP000027002"/>
    </source>
</evidence>
<name>A0A8E5HT48_USTVR</name>
<dbReference type="EMBL" id="CP072756">
    <property type="protein sequence ID" value="QUC20895.1"/>
    <property type="molecule type" value="Genomic_DNA"/>
</dbReference>
<dbReference type="RefSeq" id="XP_042998568.1">
    <property type="nucleotide sequence ID" value="XM_043142634.1"/>
</dbReference>